<dbReference type="Pfam" id="PF08695">
    <property type="entry name" value="Coa1"/>
    <property type="match status" value="1"/>
</dbReference>
<dbReference type="PANTHER" id="PTHR28523:SF1">
    <property type="entry name" value="CYTOCHROME C OXIDASE ASSEMBLY FACTOR 1"/>
    <property type="match status" value="1"/>
</dbReference>
<dbReference type="InterPro" id="IPR042432">
    <property type="entry name" value="Coa1_fungi"/>
</dbReference>
<dbReference type="EMBL" id="JARKIB010000175">
    <property type="protein sequence ID" value="KAJ7728096.1"/>
    <property type="molecule type" value="Genomic_DNA"/>
</dbReference>
<dbReference type="PANTHER" id="PTHR28523">
    <property type="entry name" value="CYTOCHROME C OXIDASE ASSEMBLY FACTOR 1"/>
    <property type="match status" value="1"/>
</dbReference>
<dbReference type="GO" id="GO:0033617">
    <property type="term" value="P:mitochondrial respiratory chain complex IV assembly"/>
    <property type="evidence" value="ECO:0007669"/>
    <property type="project" value="InterPro"/>
</dbReference>
<sequence>MTTILRTHPILSIPLRIIHQRSLTRRCYATEVPRPPPATEKPTVETFSAPSRPKPVFTPQSRSPWPIATALTILGAGCWAGFFGYVVNETKATSAVVKQLLQSASMDDNLGVVLGHDVHAEQKWWLNGHPFIHGEINQLQGRLDISIRIRGSLAAGTLYFTATRTERGVPYDIVRFQVISDDRDVVDIDRNDIDM</sequence>
<dbReference type="Proteomes" id="UP001215598">
    <property type="component" value="Unassembled WGS sequence"/>
</dbReference>
<organism evidence="2 3">
    <name type="scientific">Mycena metata</name>
    <dbReference type="NCBI Taxonomy" id="1033252"/>
    <lineage>
        <taxon>Eukaryota</taxon>
        <taxon>Fungi</taxon>
        <taxon>Dikarya</taxon>
        <taxon>Basidiomycota</taxon>
        <taxon>Agaricomycotina</taxon>
        <taxon>Agaricomycetes</taxon>
        <taxon>Agaricomycetidae</taxon>
        <taxon>Agaricales</taxon>
        <taxon>Marasmiineae</taxon>
        <taxon>Mycenaceae</taxon>
        <taxon>Mycena</taxon>
    </lineage>
</organism>
<feature type="region of interest" description="Disordered" evidence="1">
    <location>
        <begin position="31"/>
        <end position="60"/>
    </location>
</feature>
<evidence type="ECO:0000313" key="3">
    <source>
        <dbReference type="Proteomes" id="UP001215598"/>
    </source>
</evidence>
<dbReference type="InterPro" id="IPR014807">
    <property type="entry name" value="Coa1"/>
</dbReference>
<protein>
    <submittedName>
        <fullName evidence="2">Cytochrome oxidase complex assembly protein 1-domain-containing protein</fullName>
    </submittedName>
</protein>
<name>A0AAD7HTW8_9AGAR</name>
<dbReference type="GO" id="GO:0005743">
    <property type="term" value="C:mitochondrial inner membrane"/>
    <property type="evidence" value="ECO:0007669"/>
    <property type="project" value="TreeGrafter"/>
</dbReference>
<keyword evidence="3" id="KW-1185">Reference proteome</keyword>
<comment type="caution">
    <text evidence="2">The sequence shown here is derived from an EMBL/GenBank/DDBJ whole genome shotgun (WGS) entry which is preliminary data.</text>
</comment>
<proteinExistence type="predicted"/>
<dbReference type="AlphaFoldDB" id="A0AAD7HTW8"/>
<evidence type="ECO:0000313" key="2">
    <source>
        <dbReference type="EMBL" id="KAJ7728096.1"/>
    </source>
</evidence>
<reference evidence="2" key="1">
    <citation type="submission" date="2023-03" db="EMBL/GenBank/DDBJ databases">
        <title>Massive genome expansion in bonnet fungi (Mycena s.s.) driven by repeated elements and novel gene families across ecological guilds.</title>
        <authorList>
            <consortium name="Lawrence Berkeley National Laboratory"/>
            <person name="Harder C.B."/>
            <person name="Miyauchi S."/>
            <person name="Viragh M."/>
            <person name="Kuo A."/>
            <person name="Thoen E."/>
            <person name="Andreopoulos B."/>
            <person name="Lu D."/>
            <person name="Skrede I."/>
            <person name="Drula E."/>
            <person name="Henrissat B."/>
            <person name="Morin E."/>
            <person name="Kohler A."/>
            <person name="Barry K."/>
            <person name="LaButti K."/>
            <person name="Morin E."/>
            <person name="Salamov A."/>
            <person name="Lipzen A."/>
            <person name="Mereny Z."/>
            <person name="Hegedus B."/>
            <person name="Baldrian P."/>
            <person name="Stursova M."/>
            <person name="Weitz H."/>
            <person name="Taylor A."/>
            <person name="Grigoriev I.V."/>
            <person name="Nagy L.G."/>
            <person name="Martin F."/>
            <person name="Kauserud H."/>
        </authorList>
    </citation>
    <scope>NUCLEOTIDE SEQUENCE</scope>
    <source>
        <strain evidence="2">CBHHK182m</strain>
    </source>
</reference>
<evidence type="ECO:0000256" key="1">
    <source>
        <dbReference type="SAM" id="MobiDB-lite"/>
    </source>
</evidence>
<accession>A0AAD7HTW8</accession>
<gene>
    <name evidence="2" type="ORF">B0H16DRAFT_1589510</name>
</gene>